<evidence type="ECO:0000256" key="3">
    <source>
        <dbReference type="ARBA" id="ARBA00022692"/>
    </source>
</evidence>
<organism evidence="9 10">
    <name type="scientific">Truepera radiovictrix (strain DSM 17093 / CIP 108686 / LMG 22925 / RQ-24)</name>
    <dbReference type="NCBI Taxonomy" id="649638"/>
    <lineage>
        <taxon>Bacteria</taxon>
        <taxon>Thermotogati</taxon>
        <taxon>Deinococcota</taxon>
        <taxon>Deinococci</taxon>
        <taxon>Trueperales</taxon>
        <taxon>Trueperaceae</taxon>
        <taxon>Truepera</taxon>
    </lineage>
</organism>
<reference evidence="10" key="1">
    <citation type="submission" date="2010-05" db="EMBL/GenBank/DDBJ databases">
        <title>The complete genome of Truepera radiovictris DSM 17093.</title>
        <authorList>
            <consortium name="US DOE Joint Genome Institute (JGI-PGF)"/>
            <person name="Lucas S."/>
            <person name="Copeland A."/>
            <person name="Lapidus A."/>
            <person name="Glavina del Rio T."/>
            <person name="Dalin E."/>
            <person name="Tice H."/>
            <person name="Bruce D."/>
            <person name="Goodwin L."/>
            <person name="Pitluck S."/>
            <person name="Kyrpides N."/>
            <person name="Mavromatis K."/>
            <person name="Ovchinnikova G."/>
            <person name="Munk A.C."/>
            <person name="Detter J.C."/>
            <person name="Han C."/>
            <person name="Tapia R."/>
            <person name="Land M."/>
            <person name="Hauser L."/>
            <person name="Markowitz V."/>
            <person name="Cheng J.-F."/>
            <person name="Hugenholtz P."/>
            <person name="Woyke T."/>
            <person name="Wu D."/>
            <person name="Tindall B."/>
            <person name="Pomrenke H.G."/>
            <person name="Brambilla E."/>
            <person name="Klenk H.-P."/>
            <person name="Eisen J.A."/>
        </authorList>
    </citation>
    <scope>NUCLEOTIDE SEQUENCE [LARGE SCALE GENOMIC DNA]</scope>
    <source>
        <strain evidence="10">DSM 17093 / CIP 108686 / LMG 22925 / RQ-24</strain>
    </source>
</reference>
<feature type="transmembrane region" description="Helical" evidence="8">
    <location>
        <begin position="146"/>
        <end position="171"/>
    </location>
</feature>
<keyword evidence="2 6" id="KW-0813">Transport</keyword>
<feature type="transmembrane region" description="Helical" evidence="8">
    <location>
        <begin position="113"/>
        <end position="134"/>
    </location>
</feature>
<dbReference type="PROSITE" id="PS00221">
    <property type="entry name" value="MIP"/>
    <property type="match status" value="1"/>
</dbReference>
<feature type="transmembrane region" description="Helical" evidence="8">
    <location>
        <begin position="39"/>
        <end position="56"/>
    </location>
</feature>
<dbReference type="Pfam" id="PF00230">
    <property type="entry name" value="MIP"/>
    <property type="match status" value="1"/>
</dbReference>
<evidence type="ECO:0000256" key="6">
    <source>
        <dbReference type="RuleBase" id="RU000477"/>
    </source>
</evidence>
<dbReference type="EMBL" id="CP002049">
    <property type="protein sequence ID" value="ADI15454.1"/>
    <property type="molecule type" value="Genomic_DNA"/>
</dbReference>
<keyword evidence="5 8" id="KW-0472">Membrane</keyword>
<keyword evidence="4 8" id="KW-1133">Transmembrane helix</keyword>
<feature type="transmembrane region" description="Helical" evidence="8">
    <location>
        <begin position="183"/>
        <end position="204"/>
    </location>
</feature>
<evidence type="ECO:0000256" key="4">
    <source>
        <dbReference type="ARBA" id="ARBA00022989"/>
    </source>
</evidence>
<dbReference type="eggNOG" id="COG0580">
    <property type="taxonomic scope" value="Bacteria"/>
</dbReference>
<evidence type="ECO:0000256" key="8">
    <source>
        <dbReference type="SAM" id="Phobius"/>
    </source>
</evidence>
<evidence type="ECO:0000256" key="7">
    <source>
        <dbReference type="SAM" id="MobiDB-lite"/>
    </source>
</evidence>
<dbReference type="SUPFAM" id="SSF81338">
    <property type="entry name" value="Aquaporin-like"/>
    <property type="match status" value="1"/>
</dbReference>
<dbReference type="KEGG" id="tra:Trad_2345"/>
<comment type="subcellular location">
    <subcellularLocation>
        <location evidence="1">Membrane</location>
        <topology evidence="1">Multi-pass membrane protein</topology>
    </subcellularLocation>
</comment>
<proteinExistence type="inferred from homology"/>
<dbReference type="PANTHER" id="PTHR45724:SF13">
    <property type="entry name" value="AQUAPORIN NIP1-1-RELATED"/>
    <property type="match status" value="1"/>
</dbReference>
<dbReference type="STRING" id="649638.Trad_2345"/>
<reference evidence="9 10" key="2">
    <citation type="journal article" date="2011" name="Stand. Genomic Sci.">
        <title>Complete genome sequence of Truepera radiovictrix type strain (RQ-24).</title>
        <authorList>
            <person name="Ivanova N."/>
            <person name="Rohde C."/>
            <person name="Munk C."/>
            <person name="Nolan M."/>
            <person name="Lucas S."/>
            <person name="Del Rio T.G."/>
            <person name="Tice H."/>
            <person name="Deshpande S."/>
            <person name="Cheng J.F."/>
            <person name="Tapia R."/>
            <person name="Han C."/>
            <person name="Goodwin L."/>
            <person name="Pitluck S."/>
            <person name="Liolios K."/>
            <person name="Mavromatis K."/>
            <person name="Mikhailova N."/>
            <person name="Pati A."/>
            <person name="Chen A."/>
            <person name="Palaniappan K."/>
            <person name="Land M."/>
            <person name="Hauser L."/>
            <person name="Chang Y.J."/>
            <person name="Jeffries C.D."/>
            <person name="Brambilla E."/>
            <person name="Rohde M."/>
            <person name="Goker M."/>
            <person name="Tindall B.J."/>
            <person name="Woyke T."/>
            <person name="Bristow J."/>
            <person name="Eisen J.A."/>
            <person name="Markowitz V."/>
            <person name="Hugenholtz P."/>
            <person name="Kyrpides N.C."/>
            <person name="Klenk H.P."/>
            <person name="Lapidus A."/>
        </authorList>
    </citation>
    <scope>NUCLEOTIDE SEQUENCE [LARGE SCALE GENOMIC DNA]</scope>
    <source>
        <strain evidence="10">DSM 17093 / CIP 108686 / LMG 22925 / RQ-24</strain>
    </source>
</reference>
<name>D7CSN4_TRURR</name>
<dbReference type="InterPro" id="IPR022357">
    <property type="entry name" value="MIP_CS"/>
</dbReference>
<dbReference type="PANTHER" id="PTHR45724">
    <property type="entry name" value="AQUAPORIN NIP2-1"/>
    <property type="match status" value="1"/>
</dbReference>
<dbReference type="RefSeq" id="WP_013178817.1">
    <property type="nucleotide sequence ID" value="NC_014221.1"/>
</dbReference>
<dbReference type="InterPro" id="IPR034294">
    <property type="entry name" value="Aquaporin_transptr"/>
</dbReference>
<protein>
    <submittedName>
        <fullName evidence="9">Major intrinsic protein</fullName>
    </submittedName>
</protein>
<dbReference type="InterPro" id="IPR000425">
    <property type="entry name" value="MIP"/>
</dbReference>
<dbReference type="InterPro" id="IPR023271">
    <property type="entry name" value="Aquaporin-like"/>
</dbReference>
<dbReference type="PRINTS" id="PR00783">
    <property type="entry name" value="MINTRINSICP"/>
</dbReference>
<dbReference type="OrthoDB" id="9807293at2"/>
<evidence type="ECO:0000313" key="10">
    <source>
        <dbReference type="Proteomes" id="UP000000379"/>
    </source>
</evidence>
<feature type="transmembrane region" description="Helical" evidence="8">
    <location>
        <begin position="77"/>
        <end position="101"/>
    </location>
</feature>
<keyword evidence="10" id="KW-1185">Reference proteome</keyword>
<gene>
    <name evidence="9" type="ordered locus">Trad_2345</name>
</gene>
<evidence type="ECO:0000256" key="1">
    <source>
        <dbReference type="ARBA" id="ARBA00004141"/>
    </source>
</evidence>
<dbReference type="HOGENOM" id="CLU_020019_3_2_0"/>
<feature type="compositionally biased region" description="Acidic residues" evidence="7">
    <location>
        <begin position="211"/>
        <end position="221"/>
    </location>
</feature>
<dbReference type="GO" id="GO:0016020">
    <property type="term" value="C:membrane"/>
    <property type="evidence" value="ECO:0007669"/>
    <property type="project" value="UniProtKB-SubCell"/>
</dbReference>
<feature type="transmembrane region" description="Helical" evidence="8">
    <location>
        <begin position="12"/>
        <end position="33"/>
    </location>
</feature>
<dbReference type="GO" id="GO:0015267">
    <property type="term" value="F:channel activity"/>
    <property type="evidence" value="ECO:0007669"/>
    <property type="project" value="InterPro"/>
</dbReference>
<evidence type="ECO:0000313" key="9">
    <source>
        <dbReference type="EMBL" id="ADI15454.1"/>
    </source>
</evidence>
<dbReference type="Proteomes" id="UP000000379">
    <property type="component" value="Chromosome"/>
</dbReference>
<dbReference type="AlphaFoldDB" id="D7CSN4"/>
<accession>D7CSN4</accession>
<keyword evidence="3 6" id="KW-0812">Transmembrane</keyword>
<feature type="region of interest" description="Disordered" evidence="7">
    <location>
        <begin position="210"/>
        <end position="238"/>
    </location>
</feature>
<sequence length="238" mass="23919">MLGTLQEDPKRFTRSLTAELVGTCLLLLAALFAPPNLTFVGVGLALMVLVAAIGKISGSHVNPAVTVSLMVARQIRIVDGLFYMVAQTLGAILAVAVARGLGHRVPPIEATGAVFWFELLGTFVLAFVVAQVVVKNVAEAGSALSIGGALALGVLIAGGASGGVLNPAFAVALTAAQVIERAFAAYLIAPLLAGVLGGALAAFLGQGDAPEAPDEGDEGESDAGRNVVVTGRGVSAPR</sequence>
<comment type="similarity">
    <text evidence="6">Belongs to the MIP/aquaporin (TC 1.A.8) family.</text>
</comment>
<evidence type="ECO:0000256" key="5">
    <source>
        <dbReference type="ARBA" id="ARBA00023136"/>
    </source>
</evidence>
<evidence type="ECO:0000256" key="2">
    <source>
        <dbReference type="ARBA" id="ARBA00022448"/>
    </source>
</evidence>
<dbReference type="Gene3D" id="1.20.1080.10">
    <property type="entry name" value="Glycerol uptake facilitator protein"/>
    <property type="match status" value="2"/>
</dbReference>